<dbReference type="Proteomes" id="UP001500469">
    <property type="component" value="Unassembled WGS sequence"/>
</dbReference>
<organism evidence="2 3">
    <name type="scientific">Algoriphagus jejuensis</name>
    <dbReference type="NCBI Taxonomy" id="419934"/>
    <lineage>
        <taxon>Bacteria</taxon>
        <taxon>Pseudomonadati</taxon>
        <taxon>Bacteroidota</taxon>
        <taxon>Cytophagia</taxon>
        <taxon>Cytophagales</taxon>
        <taxon>Cyclobacteriaceae</taxon>
        <taxon>Algoriphagus</taxon>
    </lineage>
</organism>
<reference evidence="3" key="1">
    <citation type="journal article" date="2019" name="Int. J. Syst. Evol. Microbiol.">
        <title>The Global Catalogue of Microorganisms (GCM) 10K type strain sequencing project: providing services to taxonomists for standard genome sequencing and annotation.</title>
        <authorList>
            <consortium name="The Broad Institute Genomics Platform"/>
            <consortium name="The Broad Institute Genome Sequencing Center for Infectious Disease"/>
            <person name="Wu L."/>
            <person name="Ma J."/>
        </authorList>
    </citation>
    <scope>NUCLEOTIDE SEQUENCE [LARGE SCALE GENOMIC DNA]</scope>
    <source>
        <strain evidence="3">JCM 16112</strain>
    </source>
</reference>
<proteinExistence type="predicted"/>
<dbReference type="SUPFAM" id="SSF55874">
    <property type="entry name" value="ATPase domain of HSP90 chaperone/DNA topoisomerase II/histidine kinase"/>
    <property type="match status" value="1"/>
</dbReference>
<feature type="coiled-coil region" evidence="1">
    <location>
        <begin position="405"/>
        <end position="435"/>
    </location>
</feature>
<keyword evidence="3" id="KW-1185">Reference proteome</keyword>
<dbReference type="InterPro" id="IPR036890">
    <property type="entry name" value="HATPase_C_sf"/>
</dbReference>
<keyword evidence="1" id="KW-0175">Coiled coil</keyword>
<accession>A0ABP3YCD1</accession>
<evidence type="ECO:0008006" key="4">
    <source>
        <dbReference type="Google" id="ProtNLM"/>
    </source>
</evidence>
<sequence>MVNTVETKIGKDVIESLTLGMYEDSRFIFREYIQNSADQIDKAVEDGIFTNLGEGKIEINIDATAKTISIFDNATGIESNKVQEILKNIAQSTKDRTKNKGFRGIGRLGGLAYCDKLIFETSLKGEEAKSILIWDSQKLKAIINNRATKEEATVVIDEVTDFQTEKESKDSHYFRVTMKGVSNTSLLDKEDVYQYLTMVAPVPYSKGFIFKRKISDKAEELDFKIDEYSISVNNDQVFKAYTTSIYEGDQGNKKKIDEIHDIELFEIRSSKNRLLAWGWHSISNFTKVIPSVNTARSLRLRKGNIQIGLDETLTKLFKEARGTKYFFGEIHTISPELIPNARRDYFLENSDLSEFEKLVRAKFEELHKLYYFSSNVRNQIKKIDDYNSFSKEFEEKSTLSGFTNIKEQREYLQKLELKKEIAEIASKELEKAQAKAISSSSSQQKVFEKVVGEKEPVIETLTISNNKGKPKYMTDDITSLSRKDRKLVSQIYAVIDNVLPKDIANILKEKIKEDLCK</sequence>
<evidence type="ECO:0000256" key="1">
    <source>
        <dbReference type="SAM" id="Coils"/>
    </source>
</evidence>
<dbReference type="Pfam" id="PF13589">
    <property type="entry name" value="HATPase_c_3"/>
    <property type="match status" value="1"/>
</dbReference>
<gene>
    <name evidence="2" type="ORF">GCM10009119_20930</name>
</gene>
<evidence type="ECO:0000313" key="3">
    <source>
        <dbReference type="Proteomes" id="UP001500469"/>
    </source>
</evidence>
<comment type="caution">
    <text evidence="2">The sequence shown here is derived from an EMBL/GenBank/DDBJ whole genome shotgun (WGS) entry which is preliminary data.</text>
</comment>
<dbReference type="RefSeq" id="WP_343851220.1">
    <property type="nucleotide sequence ID" value="NZ_BAAAFI010000009.1"/>
</dbReference>
<evidence type="ECO:0000313" key="2">
    <source>
        <dbReference type="EMBL" id="GAA0879125.1"/>
    </source>
</evidence>
<dbReference type="Gene3D" id="3.30.565.10">
    <property type="entry name" value="Histidine kinase-like ATPase, C-terminal domain"/>
    <property type="match status" value="1"/>
</dbReference>
<name>A0ABP3YCD1_9BACT</name>
<dbReference type="EMBL" id="BAAAFI010000009">
    <property type="protein sequence ID" value="GAA0879125.1"/>
    <property type="molecule type" value="Genomic_DNA"/>
</dbReference>
<protein>
    <recommendedName>
        <fullName evidence="4">Molecular chaperone HtpG</fullName>
    </recommendedName>
</protein>